<name>A0A1V9ZY25_9STRA</name>
<proteinExistence type="predicted"/>
<evidence type="ECO:0000313" key="1">
    <source>
        <dbReference type="EMBL" id="OQS02851.1"/>
    </source>
</evidence>
<dbReference type="AlphaFoldDB" id="A0A1V9ZY25"/>
<accession>A0A1V9ZY25</accession>
<dbReference type="Proteomes" id="UP000243217">
    <property type="component" value="Unassembled WGS sequence"/>
</dbReference>
<sequence length="151" mass="17523">MEKSIAEDIVIVHEGEERYTEKEKELIDKFIGTKRVLGHCVGENVALATRIIWIYKGGKMQHDAINKRYESLRKDAQICVDLIYLYEKDTSNAQMEFDHLMHLNWHEKAYCFDVCRGDHVRLAQVLAILLSVPSHRDAQSHVETLLNMPTN</sequence>
<gene>
    <name evidence="1" type="ORF">THRCLA_04819</name>
</gene>
<reference evidence="1 2" key="1">
    <citation type="journal article" date="2014" name="Genome Biol. Evol.">
        <title>The secreted proteins of Achlya hypogyna and Thraustotheca clavata identify the ancestral oomycete secretome and reveal gene acquisitions by horizontal gene transfer.</title>
        <authorList>
            <person name="Misner I."/>
            <person name="Blouin N."/>
            <person name="Leonard G."/>
            <person name="Richards T.A."/>
            <person name="Lane C.E."/>
        </authorList>
    </citation>
    <scope>NUCLEOTIDE SEQUENCE [LARGE SCALE GENOMIC DNA]</scope>
    <source>
        <strain evidence="1 2">ATCC 34112</strain>
    </source>
</reference>
<keyword evidence="2" id="KW-1185">Reference proteome</keyword>
<evidence type="ECO:0000313" key="2">
    <source>
        <dbReference type="Proteomes" id="UP000243217"/>
    </source>
</evidence>
<dbReference type="OrthoDB" id="62385at2759"/>
<comment type="caution">
    <text evidence="1">The sequence shown here is derived from an EMBL/GenBank/DDBJ whole genome shotgun (WGS) entry which is preliminary data.</text>
</comment>
<organism evidence="1 2">
    <name type="scientific">Thraustotheca clavata</name>
    <dbReference type="NCBI Taxonomy" id="74557"/>
    <lineage>
        <taxon>Eukaryota</taxon>
        <taxon>Sar</taxon>
        <taxon>Stramenopiles</taxon>
        <taxon>Oomycota</taxon>
        <taxon>Saprolegniomycetes</taxon>
        <taxon>Saprolegniales</taxon>
        <taxon>Achlyaceae</taxon>
        <taxon>Thraustotheca</taxon>
    </lineage>
</organism>
<protein>
    <submittedName>
        <fullName evidence="1">Uncharacterized protein</fullName>
    </submittedName>
</protein>
<dbReference type="EMBL" id="JNBS01001067">
    <property type="protein sequence ID" value="OQS02851.1"/>
    <property type="molecule type" value="Genomic_DNA"/>
</dbReference>